<accession>A0ABP8NGW6</accession>
<keyword evidence="1" id="KW-0812">Transmembrane</keyword>
<evidence type="ECO:0000256" key="1">
    <source>
        <dbReference type="SAM" id="Phobius"/>
    </source>
</evidence>
<dbReference type="Pfam" id="PF20221">
    <property type="entry name" value="DUF6580"/>
    <property type="match status" value="1"/>
</dbReference>
<organism evidence="2 3">
    <name type="scientific">Nibrella saemangeumensis</name>
    <dbReference type="NCBI Taxonomy" id="1084526"/>
    <lineage>
        <taxon>Bacteria</taxon>
        <taxon>Pseudomonadati</taxon>
        <taxon>Bacteroidota</taxon>
        <taxon>Cytophagia</taxon>
        <taxon>Cytophagales</taxon>
        <taxon>Spirosomataceae</taxon>
        <taxon>Nibrella</taxon>
    </lineage>
</organism>
<dbReference type="RefSeq" id="WP_345248301.1">
    <property type="nucleotide sequence ID" value="NZ_BAABHD010000082.1"/>
</dbReference>
<proteinExistence type="predicted"/>
<gene>
    <name evidence="2" type="ORF">GCM10023189_50350</name>
</gene>
<reference evidence="3" key="1">
    <citation type="journal article" date="2019" name="Int. J. Syst. Evol. Microbiol.">
        <title>The Global Catalogue of Microorganisms (GCM) 10K type strain sequencing project: providing services to taxonomists for standard genome sequencing and annotation.</title>
        <authorList>
            <consortium name="The Broad Institute Genomics Platform"/>
            <consortium name="The Broad Institute Genome Sequencing Center for Infectious Disease"/>
            <person name="Wu L."/>
            <person name="Ma J."/>
        </authorList>
    </citation>
    <scope>NUCLEOTIDE SEQUENCE [LARGE SCALE GENOMIC DNA]</scope>
    <source>
        <strain evidence="3">JCM 17927</strain>
    </source>
</reference>
<protein>
    <recommendedName>
        <fullName evidence="4">Rod shape-determining protein MreD</fullName>
    </recommendedName>
</protein>
<name>A0ABP8NGW6_9BACT</name>
<feature type="transmembrane region" description="Helical" evidence="1">
    <location>
        <begin position="70"/>
        <end position="88"/>
    </location>
</feature>
<keyword evidence="1" id="KW-0472">Membrane</keyword>
<dbReference type="Proteomes" id="UP001501175">
    <property type="component" value="Unassembled WGS sequence"/>
</dbReference>
<keyword evidence="3" id="KW-1185">Reference proteome</keyword>
<feature type="transmembrane region" description="Helical" evidence="1">
    <location>
        <begin position="100"/>
        <end position="120"/>
    </location>
</feature>
<dbReference type="EMBL" id="BAABHD010000082">
    <property type="protein sequence ID" value="GAA4467185.1"/>
    <property type="molecule type" value="Genomic_DNA"/>
</dbReference>
<keyword evidence="1" id="KW-1133">Transmembrane helix</keyword>
<comment type="caution">
    <text evidence="2">The sequence shown here is derived from an EMBL/GenBank/DDBJ whole genome shotgun (WGS) entry which is preliminary data.</text>
</comment>
<evidence type="ECO:0008006" key="4">
    <source>
        <dbReference type="Google" id="ProtNLM"/>
    </source>
</evidence>
<feature type="transmembrane region" description="Helical" evidence="1">
    <location>
        <begin position="140"/>
        <end position="162"/>
    </location>
</feature>
<evidence type="ECO:0000313" key="2">
    <source>
        <dbReference type="EMBL" id="GAA4467185.1"/>
    </source>
</evidence>
<evidence type="ECO:0000313" key="3">
    <source>
        <dbReference type="Proteomes" id="UP001501175"/>
    </source>
</evidence>
<sequence>MKSIHIRLITLSAIVLLTALTRLLPHLPNFTPVAALALFGSAMFERRVVGLLAPLAAMLLSDALIGFHGTMPYVYGSFALSWLLGLWVRKNPTALTIGSAALVSSVLFFLITNFGVWYGSAFYPQTSQGLMTCYLSAVPFFRYTVLGDLFYSAVLFGGYFLLQQRYTVLRLAR</sequence>
<dbReference type="InterPro" id="IPR046487">
    <property type="entry name" value="DUF6580"/>
</dbReference>